<name>A0A968GF69_9SPIO</name>
<dbReference type="RefSeq" id="WP_167703115.1">
    <property type="nucleotide sequence ID" value="NZ_CP118168.1"/>
</dbReference>
<organism evidence="1 2">
    <name type="scientific">Entomospira nematocerorum</name>
    <dbReference type="NCBI Taxonomy" id="2719987"/>
    <lineage>
        <taxon>Bacteria</taxon>
        <taxon>Pseudomonadati</taxon>
        <taxon>Spirochaetota</taxon>
        <taxon>Spirochaetia</taxon>
        <taxon>Spirochaetales</taxon>
        <taxon>Spirochaetaceae</taxon>
        <taxon>Entomospira</taxon>
    </lineage>
</organism>
<evidence type="ECO:0000313" key="2">
    <source>
        <dbReference type="Proteomes" id="UP000752013"/>
    </source>
</evidence>
<protein>
    <submittedName>
        <fullName evidence="1">Uncharacterized protein</fullName>
    </submittedName>
</protein>
<accession>A0A968GF69</accession>
<reference evidence="1" key="1">
    <citation type="submission" date="2020-03" db="EMBL/GenBank/DDBJ databases">
        <title>Spirochaetal bacteria isolated from arthropods constitute a novel genus Entomospira genus novum within the order Spirochaetales.</title>
        <authorList>
            <person name="Grana-Miraglia L."/>
            <person name="Sikutova S."/>
            <person name="Fingerle V."/>
            <person name="Sing A."/>
            <person name="Castillo-Ramirez S."/>
            <person name="Margos G."/>
            <person name="Rudolf I."/>
        </authorList>
    </citation>
    <scope>NUCLEOTIDE SEQUENCE</scope>
    <source>
        <strain evidence="1">BR208</strain>
    </source>
</reference>
<dbReference type="Proteomes" id="UP000752013">
    <property type="component" value="Unassembled WGS sequence"/>
</dbReference>
<evidence type="ECO:0000313" key="1">
    <source>
        <dbReference type="EMBL" id="NIZ46661.1"/>
    </source>
</evidence>
<proteinExistence type="predicted"/>
<gene>
    <name evidence="1" type="ORF">HCT46_01795</name>
</gene>
<dbReference type="EMBL" id="JAATLK010000001">
    <property type="protein sequence ID" value="NIZ46661.1"/>
    <property type="molecule type" value="Genomic_DNA"/>
</dbReference>
<comment type="caution">
    <text evidence="1">The sequence shown here is derived from an EMBL/GenBank/DDBJ whole genome shotgun (WGS) entry which is preliminary data.</text>
</comment>
<keyword evidence="2" id="KW-1185">Reference proteome</keyword>
<dbReference type="AlphaFoldDB" id="A0A968GF69"/>
<sequence>MLQFFYMKPLVRLGFFMLILLFFVIAVSAYEFFELETIHMKLIPERSRFAESLFHQSIEAPFLERINENERELVQFDITVPAVAEESLRVLE</sequence>